<evidence type="ECO:0000256" key="2">
    <source>
        <dbReference type="ARBA" id="ARBA00022475"/>
    </source>
</evidence>
<organism evidence="9 10">
    <name type="scientific">Candidatus Roizmanbacteria bacterium RIFCSPHIGHO2_12_FULL_33_9</name>
    <dbReference type="NCBI Taxonomy" id="1802045"/>
    <lineage>
        <taxon>Bacteria</taxon>
        <taxon>Candidatus Roizmaniibacteriota</taxon>
    </lineage>
</organism>
<name>A0A1F7HFN9_9BACT</name>
<gene>
    <name evidence="9" type="ORF">A3F29_03430</name>
</gene>
<feature type="transmembrane region" description="Helical" evidence="8">
    <location>
        <begin position="177"/>
        <end position="210"/>
    </location>
</feature>
<evidence type="ECO:0000256" key="3">
    <source>
        <dbReference type="ARBA" id="ARBA00022676"/>
    </source>
</evidence>
<feature type="transmembrane region" description="Helical" evidence="8">
    <location>
        <begin position="312"/>
        <end position="328"/>
    </location>
</feature>
<keyword evidence="6 8" id="KW-1133">Transmembrane helix</keyword>
<keyword evidence="2" id="KW-1003">Cell membrane</keyword>
<dbReference type="Proteomes" id="UP000177199">
    <property type="component" value="Unassembled WGS sequence"/>
</dbReference>
<comment type="caution">
    <text evidence="9">The sequence shown here is derived from an EMBL/GenBank/DDBJ whole genome shotgun (WGS) entry which is preliminary data.</text>
</comment>
<sequence length="524" mass="60720">MLKINNIIPVILLIFFLIFTRFVDLSWGYPYFFHPDERNIAVSLEQLSCDSISNLKSCLNPKFFAYGQFFIYLGYIFSFTQKTLSFFDVALILRSISAVFSVFTVLAGLLIVRELIGNRIRIYQNKIILIATALVLIFSPSQIQFAHFGTTESILAFFYTALIYISILFIRNKIQSINYLIGSSALLGLAVATKVSSMIFLIIPFITLFFTEKIDIKKKILYLIHISFFTIVLAIFFSPHYLISSKEFLSSLSYESAVALGRVKVFYTRQFEMAIPIIFQFQKIFPYALGIPALIFFILSILYLPRTKENKFLILSFLAYFIPTAFIYTKWTRFMAPVMPLMIIIVLLFLVHLFFVKTRNKLFGLIFFCITVLAISTPGAYFTQIYLNGDTRIKASEWIVNNIPSESVILSETANVVDIPVGNRKGNNYEVVSFNLYDIDEDELLYNNLLEEIERANYILVPSRRIFANHDKNKYSKLVKYYDDLFNNRLGFEKVAEFKILDDEMAEETFSVFDHPVVRIYKRI</sequence>
<feature type="transmembrane region" description="Helical" evidence="8">
    <location>
        <begin position="153"/>
        <end position="171"/>
    </location>
</feature>
<dbReference type="PANTHER" id="PTHR33908">
    <property type="entry name" value="MANNOSYLTRANSFERASE YKCB-RELATED"/>
    <property type="match status" value="1"/>
</dbReference>
<evidence type="ECO:0000256" key="8">
    <source>
        <dbReference type="SAM" id="Phobius"/>
    </source>
</evidence>
<dbReference type="GO" id="GO:0016763">
    <property type="term" value="F:pentosyltransferase activity"/>
    <property type="evidence" value="ECO:0007669"/>
    <property type="project" value="TreeGrafter"/>
</dbReference>
<evidence type="ECO:0000256" key="6">
    <source>
        <dbReference type="ARBA" id="ARBA00022989"/>
    </source>
</evidence>
<evidence type="ECO:0000256" key="5">
    <source>
        <dbReference type="ARBA" id="ARBA00022692"/>
    </source>
</evidence>
<comment type="subcellular location">
    <subcellularLocation>
        <location evidence="1">Cell membrane</location>
        <topology evidence="1">Multi-pass membrane protein</topology>
    </subcellularLocation>
</comment>
<feature type="transmembrane region" description="Helical" evidence="8">
    <location>
        <begin position="7"/>
        <end position="29"/>
    </location>
</feature>
<protein>
    <recommendedName>
        <fullName evidence="11">Glycosyltransferase RgtA/B/C/D-like domain-containing protein</fullName>
    </recommendedName>
</protein>
<keyword evidence="3" id="KW-0328">Glycosyltransferase</keyword>
<keyword evidence="5 8" id="KW-0812">Transmembrane</keyword>
<feature type="transmembrane region" description="Helical" evidence="8">
    <location>
        <begin position="284"/>
        <end position="305"/>
    </location>
</feature>
<evidence type="ECO:0000256" key="4">
    <source>
        <dbReference type="ARBA" id="ARBA00022679"/>
    </source>
</evidence>
<dbReference type="EMBL" id="MFZV01000053">
    <property type="protein sequence ID" value="OGK30049.1"/>
    <property type="molecule type" value="Genomic_DNA"/>
</dbReference>
<feature type="transmembrane region" description="Helical" evidence="8">
    <location>
        <begin position="91"/>
        <end position="111"/>
    </location>
</feature>
<evidence type="ECO:0000256" key="7">
    <source>
        <dbReference type="ARBA" id="ARBA00023136"/>
    </source>
</evidence>
<evidence type="ECO:0008006" key="11">
    <source>
        <dbReference type="Google" id="ProtNLM"/>
    </source>
</evidence>
<dbReference type="GO" id="GO:0005886">
    <property type="term" value="C:plasma membrane"/>
    <property type="evidence" value="ECO:0007669"/>
    <property type="project" value="UniProtKB-SubCell"/>
</dbReference>
<reference evidence="9 10" key="1">
    <citation type="journal article" date="2016" name="Nat. Commun.">
        <title>Thousands of microbial genomes shed light on interconnected biogeochemical processes in an aquifer system.</title>
        <authorList>
            <person name="Anantharaman K."/>
            <person name="Brown C.T."/>
            <person name="Hug L.A."/>
            <person name="Sharon I."/>
            <person name="Castelle C.J."/>
            <person name="Probst A.J."/>
            <person name="Thomas B.C."/>
            <person name="Singh A."/>
            <person name="Wilkins M.J."/>
            <person name="Karaoz U."/>
            <person name="Brodie E.L."/>
            <person name="Williams K.H."/>
            <person name="Hubbard S.S."/>
            <person name="Banfield J.F."/>
        </authorList>
    </citation>
    <scope>NUCLEOTIDE SEQUENCE [LARGE SCALE GENOMIC DNA]</scope>
</reference>
<evidence type="ECO:0000313" key="9">
    <source>
        <dbReference type="EMBL" id="OGK30049.1"/>
    </source>
</evidence>
<feature type="transmembrane region" description="Helical" evidence="8">
    <location>
        <begin position="123"/>
        <end position="141"/>
    </location>
</feature>
<dbReference type="GO" id="GO:0009103">
    <property type="term" value="P:lipopolysaccharide biosynthetic process"/>
    <property type="evidence" value="ECO:0007669"/>
    <property type="project" value="UniProtKB-ARBA"/>
</dbReference>
<dbReference type="InterPro" id="IPR050297">
    <property type="entry name" value="LipidA_mod_glycosyltrf_83"/>
</dbReference>
<proteinExistence type="predicted"/>
<keyword evidence="4" id="KW-0808">Transferase</keyword>
<feature type="transmembrane region" description="Helical" evidence="8">
    <location>
        <begin position="63"/>
        <end position="79"/>
    </location>
</feature>
<dbReference type="PANTHER" id="PTHR33908:SF11">
    <property type="entry name" value="MEMBRANE PROTEIN"/>
    <property type="match status" value="1"/>
</dbReference>
<feature type="transmembrane region" description="Helical" evidence="8">
    <location>
        <begin position="362"/>
        <end position="382"/>
    </location>
</feature>
<evidence type="ECO:0000256" key="1">
    <source>
        <dbReference type="ARBA" id="ARBA00004651"/>
    </source>
</evidence>
<keyword evidence="7 8" id="KW-0472">Membrane</keyword>
<accession>A0A1F7HFN9</accession>
<dbReference type="AlphaFoldDB" id="A0A1F7HFN9"/>
<evidence type="ECO:0000313" key="10">
    <source>
        <dbReference type="Proteomes" id="UP000177199"/>
    </source>
</evidence>
<feature type="transmembrane region" description="Helical" evidence="8">
    <location>
        <begin position="222"/>
        <end position="243"/>
    </location>
</feature>
<feature type="transmembrane region" description="Helical" evidence="8">
    <location>
        <begin position="334"/>
        <end position="355"/>
    </location>
</feature>